<evidence type="ECO:0000256" key="8">
    <source>
        <dbReference type="ARBA" id="ARBA00022857"/>
    </source>
</evidence>
<dbReference type="PROSITE" id="PS50244">
    <property type="entry name" value="S5A_REDUCTASE"/>
    <property type="match status" value="1"/>
</dbReference>
<keyword evidence="20" id="KW-1185">Reference proteome</keyword>
<dbReference type="PIRSF" id="PIRSF015596">
    <property type="entry name" value="5_alpha-SR2"/>
    <property type="match status" value="1"/>
</dbReference>
<evidence type="ECO:0000256" key="2">
    <source>
        <dbReference type="ARBA" id="ARBA00004477"/>
    </source>
</evidence>
<dbReference type="Gene3D" id="1.20.120.1630">
    <property type="match status" value="1"/>
</dbReference>
<comment type="catalytic activity">
    <reaction evidence="17">
        <text>a 3-oxo-5alpha-steroid + NADP(+) = a 3-oxo-Delta(4)-steroid + NADPH + H(+)</text>
        <dbReference type="Rhea" id="RHEA:54384"/>
        <dbReference type="ChEBI" id="CHEBI:13601"/>
        <dbReference type="ChEBI" id="CHEBI:15378"/>
        <dbReference type="ChEBI" id="CHEBI:47909"/>
        <dbReference type="ChEBI" id="CHEBI:57783"/>
        <dbReference type="ChEBI" id="CHEBI:58349"/>
        <dbReference type="EC" id="1.3.1.22"/>
    </reaction>
</comment>
<evidence type="ECO:0000256" key="6">
    <source>
        <dbReference type="ARBA" id="ARBA00022824"/>
    </source>
</evidence>
<dbReference type="InterPro" id="IPR016636">
    <property type="entry name" value="3-oxo-5-alpha-steroid_4-DH"/>
</dbReference>
<comment type="catalytic activity">
    <reaction evidence="16">
        <text>17beta-hydroxy-5alpha-androstan-3-one + NADP(+) = testosterone + NADPH + H(+)</text>
        <dbReference type="Rhea" id="RHEA:50820"/>
        <dbReference type="ChEBI" id="CHEBI:15378"/>
        <dbReference type="ChEBI" id="CHEBI:16330"/>
        <dbReference type="ChEBI" id="CHEBI:17347"/>
        <dbReference type="ChEBI" id="CHEBI:57783"/>
        <dbReference type="ChEBI" id="CHEBI:58349"/>
        <dbReference type="EC" id="1.3.1.22"/>
    </reaction>
    <physiologicalReaction direction="right-to-left" evidence="16">
        <dbReference type="Rhea" id="RHEA:50822"/>
    </physiologicalReaction>
</comment>
<evidence type="ECO:0000256" key="17">
    <source>
        <dbReference type="PIRNR" id="PIRNR015596"/>
    </source>
</evidence>
<keyword evidence="5" id="KW-0221">Differentiation</keyword>
<dbReference type="Proteomes" id="UP001642540">
    <property type="component" value="Unassembled WGS sequence"/>
</dbReference>
<feature type="transmembrane region" description="Helical" evidence="17">
    <location>
        <begin position="94"/>
        <end position="113"/>
    </location>
</feature>
<reference evidence="19 20" key="1">
    <citation type="submission" date="2024-08" db="EMBL/GenBank/DDBJ databases">
        <authorList>
            <person name="Cucini C."/>
            <person name="Frati F."/>
        </authorList>
    </citation>
    <scope>NUCLEOTIDE SEQUENCE [LARGE SCALE GENOMIC DNA]</scope>
</reference>
<feature type="domain" description="3-oxo-5-alpha-steroid 4-dehydrogenase C-terminal" evidence="18">
    <location>
        <begin position="124"/>
        <end position="285"/>
    </location>
</feature>
<evidence type="ECO:0000256" key="4">
    <source>
        <dbReference type="ARBA" id="ARBA00022692"/>
    </source>
</evidence>
<comment type="similarity">
    <text evidence="3 17">Belongs to the steroid 5-alpha reductase family.</text>
</comment>
<comment type="catalytic activity">
    <reaction evidence="15">
        <text>androst-4-ene-3,17-dione + NADPH + H(+) = 5alpha-androstan-3,17-dione + NADP(+)</text>
        <dbReference type="Rhea" id="RHEA:50816"/>
        <dbReference type="ChEBI" id="CHEBI:15378"/>
        <dbReference type="ChEBI" id="CHEBI:15994"/>
        <dbReference type="ChEBI" id="CHEBI:16422"/>
        <dbReference type="ChEBI" id="CHEBI:57783"/>
        <dbReference type="ChEBI" id="CHEBI:58349"/>
    </reaction>
    <physiologicalReaction direction="left-to-right" evidence="15">
        <dbReference type="Rhea" id="RHEA:50817"/>
    </physiologicalReaction>
</comment>
<dbReference type="InterPro" id="IPR039357">
    <property type="entry name" value="SRD5A/TECR"/>
</dbReference>
<evidence type="ECO:0000313" key="19">
    <source>
        <dbReference type="EMBL" id="CAL8110250.1"/>
    </source>
</evidence>
<evidence type="ECO:0000256" key="7">
    <source>
        <dbReference type="ARBA" id="ARBA00022848"/>
    </source>
</evidence>
<evidence type="ECO:0000256" key="14">
    <source>
        <dbReference type="ARBA" id="ARBA00048292"/>
    </source>
</evidence>
<protein>
    <recommendedName>
        <fullName evidence="17">3-oxo-5alpha-steroid 4-dehydrogenase (NADP(+))</fullName>
        <ecNumber evidence="17">1.3.1.22</ecNumber>
    </recommendedName>
</protein>
<comment type="subcellular location">
    <subcellularLocation>
        <location evidence="2">Endoplasmic reticulum membrane</location>
        <topology evidence="2">Multi-pass membrane protein</topology>
    </subcellularLocation>
    <subcellularLocation>
        <location evidence="1">Microsome membrane</location>
        <topology evidence="1">Multi-pass membrane protein</topology>
    </subcellularLocation>
</comment>
<evidence type="ECO:0000256" key="15">
    <source>
        <dbReference type="ARBA" id="ARBA00049166"/>
    </source>
</evidence>
<dbReference type="Pfam" id="PF02544">
    <property type="entry name" value="Steroid_dh"/>
    <property type="match status" value="1"/>
</dbReference>
<evidence type="ECO:0000256" key="11">
    <source>
        <dbReference type="ARBA" id="ARBA00023098"/>
    </source>
</evidence>
<dbReference type="EC" id="1.3.1.22" evidence="17"/>
<keyword evidence="7" id="KW-0492">Microsome</keyword>
<keyword evidence="12 17" id="KW-0472">Membrane</keyword>
<dbReference type="PANTHER" id="PTHR10556">
    <property type="entry name" value="3-OXO-5-ALPHA-STEROID 4-DEHYDROGENASE"/>
    <property type="match status" value="1"/>
</dbReference>
<evidence type="ECO:0000256" key="9">
    <source>
        <dbReference type="ARBA" id="ARBA00022989"/>
    </source>
</evidence>
<accession>A0ABP1QQT1</accession>
<feature type="transmembrane region" description="Helical" evidence="17">
    <location>
        <begin position="66"/>
        <end position="88"/>
    </location>
</feature>
<proteinExistence type="inferred from homology"/>
<evidence type="ECO:0000256" key="3">
    <source>
        <dbReference type="ARBA" id="ARBA00007742"/>
    </source>
</evidence>
<organism evidence="19 20">
    <name type="scientific">Orchesella dallaii</name>
    <dbReference type="NCBI Taxonomy" id="48710"/>
    <lineage>
        <taxon>Eukaryota</taxon>
        <taxon>Metazoa</taxon>
        <taxon>Ecdysozoa</taxon>
        <taxon>Arthropoda</taxon>
        <taxon>Hexapoda</taxon>
        <taxon>Collembola</taxon>
        <taxon>Entomobryomorpha</taxon>
        <taxon>Entomobryoidea</taxon>
        <taxon>Orchesellidae</taxon>
        <taxon>Orchesellinae</taxon>
        <taxon>Orchesella</taxon>
    </lineage>
</organism>
<comment type="caution">
    <text evidence="19">The sequence shown here is derived from an EMBL/GenBank/DDBJ whole genome shotgun (WGS) entry which is preliminary data.</text>
</comment>
<name>A0ABP1QQT1_9HEXA</name>
<evidence type="ECO:0000256" key="13">
    <source>
        <dbReference type="ARBA" id="ARBA00037789"/>
    </source>
</evidence>
<gene>
    <name evidence="19" type="ORF">ODALV1_LOCUS14084</name>
</gene>
<evidence type="ECO:0000256" key="12">
    <source>
        <dbReference type="ARBA" id="ARBA00023136"/>
    </source>
</evidence>
<keyword evidence="9 17" id="KW-1133">Transmembrane helix</keyword>
<keyword evidence="10" id="KW-0560">Oxidoreductase</keyword>
<dbReference type="EMBL" id="CAXLJM020000043">
    <property type="protein sequence ID" value="CAL8110250.1"/>
    <property type="molecule type" value="Genomic_DNA"/>
</dbReference>
<keyword evidence="11" id="KW-0443">Lipid metabolism</keyword>
<feature type="transmembrane region" description="Helical" evidence="17">
    <location>
        <begin position="158"/>
        <end position="177"/>
    </location>
</feature>
<comment type="catalytic activity">
    <reaction evidence="14">
        <text>5alpha-pregnane-3,20-dione + NADP(+) = progesterone + NADPH + H(+)</text>
        <dbReference type="Rhea" id="RHEA:21952"/>
        <dbReference type="ChEBI" id="CHEBI:15378"/>
        <dbReference type="ChEBI" id="CHEBI:17026"/>
        <dbReference type="ChEBI" id="CHEBI:28952"/>
        <dbReference type="ChEBI" id="CHEBI:57783"/>
        <dbReference type="ChEBI" id="CHEBI:58349"/>
        <dbReference type="EC" id="1.3.1.22"/>
    </reaction>
    <physiologicalReaction direction="right-to-left" evidence="14">
        <dbReference type="Rhea" id="RHEA:21954"/>
    </physiologicalReaction>
</comment>
<keyword evidence="4 17" id="KW-0812">Transmembrane</keyword>
<dbReference type="PANTHER" id="PTHR10556:SF57">
    <property type="entry name" value="3-OXO-5-ALPHA-STEROID 4-DEHYDROGENASE 1"/>
    <property type="match status" value="1"/>
</dbReference>
<feature type="transmembrane region" description="Helical" evidence="17">
    <location>
        <begin position="240"/>
        <end position="259"/>
    </location>
</feature>
<evidence type="ECO:0000256" key="10">
    <source>
        <dbReference type="ARBA" id="ARBA00023002"/>
    </source>
</evidence>
<evidence type="ECO:0000256" key="16">
    <source>
        <dbReference type="ARBA" id="ARBA00049397"/>
    </source>
</evidence>
<keyword evidence="6" id="KW-0256">Endoplasmic reticulum</keyword>
<comment type="function">
    <text evidence="13">Converts testosterone into 5-alpha-dihydrotestosterone and progesterone or corticosterone into their corresponding 5-alpha-3-oxosteroids. It plays a central role in sexual differentiation and androgen physiology.</text>
</comment>
<feature type="transmembrane region" description="Helical" evidence="17">
    <location>
        <begin position="125"/>
        <end position="146"/>
    </location>
</feature>
<sequence>MSSLTGTPLEWIYSVFGVSNDVQLCTKMTNIGLVYTIIVGLYSLLFPAPYGRYASSSFGPTINPKIAWMIQECMAFFCPIMIIIMTAGLQLENFANIVAIFLFTFHYFHRSFIYPFAMSSESKPAPILVALSAATFCVYNGLLQGIHLANVHDVEDSFYVYLGTVVFMIGMAINITHDRMLIALRKKSSGGEGEAKSSSSETEAKQRYKIPRGELFEYVSGANYLGEIIEWIALAFITRGYPQIIFALFSAVFLGIRALHHHRFYKNTFGSSYPQSRKAIIPFILRLSKR</sequence>
<evidence type="ECO:0000256" key="1">
    <source>
        <dbReference type="ARBA" id="ARBA00004154"/>
    </source>
</evidence>
<evidence type="ECO:0000313" key="20">
    <source>
        <dbReference type="Proteomes" id="UP001642540"/>
    </source>
</evidence>
<evidence type="ECO:0000256" key="5">
    <source>
        <dbReference type="ARBA" id="ARBA00022782"/>
    </source>
</evidence>
<feature type="transmembrane region" description="Helical" evidence="17">
    <location>
        <begin position="215"/>
        <end position="234"/>
    </location>
</feature>
<keyword evidence="8" id="KW-0521">NADP</keyword>
<feature type="transmembrane region" description="Helical" evidence="17">
    <location>
        <begin position="28"/>
        <end position="45"/>
    </location>
</feature>
<dbReference type="InterPro" id="IPR001104">
    <property type="entry name" value="3-oxo-5_a-steroid_4-DH_C"/>
</dbReference>
<comment type="caution">
    <text evidence="17">Lacks conserved residue(s) required for the propagation of feature annotation.</text>
</comment>
<evidence type="ECO:0000259" key="18">
    <source>
        <dbReference type="Pfam" id="PF02544"/>
    </source>
</evidence>